<protein>
    <submittedName>
        <fullName evidence="1">Uncharacterized protein</fullName>
    </submittedName>
</protein>
<name>H0HZH4_9HYPH</name>
<dbReference type="AlphaFoldDB" id="H0HZH4"/>
<keyword evidence="2" id="KW-1185">Reference proteome</keyword>
<reference evidence="1 2" key="1">
    <citation type="journal article" date="2012" name="J. Bacteriol.">
        <title>Draft Genome Sequence of Mesorhizobium alhagi CCNWXJ12-2T, a Novel Salt-Resistant Species Isolated from the Desert of Northwestern China.</title>
        <authorList>
            <person name="Zhou M."/>
            <person name="Chen W."/>
            <person name="Chen H."/>
            <person name="Wei G."/>
        </authorList>
    </citation>
    <scope>NUCLEOTIDE SEQUENCE [LARGE SCALE GENOMIC DNA]</scope>
    <source>
        <strain evidence="1 2">CCNWXJ12-2</strain>
    </source>
</reference>
<gene>
    <name evidence="1" type="ORF">MAXJ12_28038</name>
</gene>
<proteinExistence type="predicted"/>
<dbReference type="Proteomes" id="UP000003250">
    <property type="component" value="Unassembled WGS sequence"/>
</dbReference>
<organism evidence="1 2">
    <name type="scientific">Mesorhizobium alhagi CCNWXJ12-2</name>
    <dbReference type="NCBI Taxonomy" id="1107882"/>
    <lineage>
        <taxon>Bacteria</taxon>
        <taxon>Pseudomonadati</taxon>
        <taxon>Pseudomonadota</taxon>
        <taxon>Alphaproteobacteria</taxon>
        <taxon>Hyphomicrobiales</taxon>
        <taxon>Phyllobacteriaceae</taxon>
        <taxon>Allomesorhizobium</taxon>
    </lineage>
</organism>
<sequence length="48" mass="5093">MGACGSTARRAPHRIQYERRAATIDQAQLAADLATQNAKLAQALKIAA</sequence>
<accession>H0HZH4</accession>
<evidence type="ECO:0000313" key="1">
    <source>
        <dbReference type="EMBL" id="EHK53886.1"/>
    </source>
</evidence>
<evidence type="ECO:0000313" key="2">
    <source>
        <dbReference type="Proteomes" id="UP000003250"/>
    </source>
</evidence>
<dbReference type="EMBL" id="AHAM01000250">
    <property type="protein sequence ID" value="EHK53886.1"/>
    <property type="molecule type" value="Genomic_DNA"/>
</dbReference>